<proteinExistence type="inferred from homology"/>
<evidence type="ECO:0000256" key="2">
    <source>
        <dbReference type="ARBA" id="ARBA00022574"/>
    </source>
</evidence>
<dbReference type="InterPro" id="IPR015943">
    <property type="entry name" value="WD40/YVTN_repeat-like_dom_sf"/>
</dbReference>
<dbReference type="GO" id="GO:0043161">
    <property type="term" value="P:proteasome-mediated ubiquitin-dependent protein catabolic process"/>
    <property type="evidence" value="ECO:0007669"/>
    <property type="project" value="TreeGrafter"/>
</dbReference>
<dbReference type="InterPro" id="IPR019775">
    <property type="entry name" value="WD40_repeat_CS"/>
</dbReference>
<reference evidence="8" key="1">
    <citation type="submission" date="2022-07" db="EMBL/GenBank/DDBJ databases">
        <title>The genome of Lyophyllum shimeji provides insight into the initial evolution of ectomycorrhizal fungal genome.</title>
        <authorList>
            <person name="Kobayashi Y."/>
            <person name="Shibata T."/>
            <person name="Hirakawa H."/>
            <person name="Shigenobu S."/>
            <person name="Nishiyama T."/>
            <person name="Yamada A."/>
            <person name="Hasebe M."/>
            <person name="Kawaguchi M."/>
        </authorList>
    </citation>
    <scope>NUCLEOTIDE SEQUENCE</scope>
    <source>
        <strain evidence="8">AT787</strain>
    </source>
</reference>
<dbReference type="InterPro" id="IPR036322">
    <property type="entry name" value="WD40_repeat_dom_sf"/>
</dbReference>
<feature type="repeat" description="WD" evidence="6">
    <location>
        <begin position="237"/>
        <end position="272"/>
    </location>
</feature>
<keyword evidence="3" id="KW-0677">Repeat</keyword>
<dbReference type="PROSITE" id="PS50294">
    <property type="entry name" value="WD_REPEATS_REGION"/>
    <property type="match status" value="1"/>
</dbReference>
<dbReference type="Proteomes" id="UP001063166">
    <property type="component" value="Unassembled WGS sequence"/>
</dbReference>
<name>A0A9P3PCX6_LYOSH</name>
<evidence type="ECO:0000313" key="9">
    <source>
        <dbReference type="Proteomes" id="UP001063166"/>
    </source>
</evidence>
<evidence type="ECO:0000256" key="3">
    <source>
        <dbReference type="ARBA" id="ARBA00022737"/>
    </source>
</evidence>
<dbReference type="GO" id="GO:0005634">
    <property type="term" value="C:nucleus"/>
    <property type="evidence" value="ECO:0007669"/>
    <property type="project" value="TreeGrafter"/>
</dbReference>
<feature type="repeat" description="WD" evidence="6">
    <location>
        <begin position="481"/>
        <end position="510"/>
    </location>
</feature>
<dbReference type="PANTHER" id="PTHR22852">
    <property type="entry name" value="LETHAL 2 DENTICLELESS PROTEIN RETINOIC ACID-REGULATED NUCLEAR MATRIX-ASSOCIATED PROTEIN"/>
    <property type="match status" value="1"/>
</dbReference>
<dbReference type="PANTHER" id="PTHR22852:SF0">
    <property type="entry name" value="DENTICLELESS PROTEIN HOMOLOG"/>
    <property type="match status" value="1"/>
</dbReference>
<keyword evidence="2 6" id="KW-0853">WD repeat</keyword>
<dbReference type="OrthoDB" id="2096344at2759"/>
<comment type="similarity">
    <text evidence="5">Belongs to the WD repeat cdt2 family.</text>
</comment>
<evidence type="ECO:0000256" key="6">
    <source>
        <dbReference type="PROSITE-ProRule" id="PRU00221"/>
    </source>
</evidence>
<dbReference type="PROSITE" id="PS00678">
    <property type="entry name" value="WD_REPEATS_1"/>
    <property type="match status" value="1"/>
</dbReference>
<feature type="region of interest" description="Disordered" evidence="7">
    <location>
        <begin position="351"/>
        <end position="373"/>
    </location>
</feature>
<dbReference type="PROSITE" id="PS50082">
    <property type="entry name" value="WD_REPEATS_2"/>
    <property type="match status" value="2"/>
</dbReference>
<organism evidence="8 9">
    <name type="scientific">Lyophyllum shimeji</name>
    <name type="common">Hon-shimeji</name>
    <name type="synonym">Tricholoma shimeji</name>
    <dbReference type="NCBI Taxonomy" id="47721"/>
    <lineage>
        <taxon>Eukaryota</taxon>
        <taxon>Fungi</taxon>
        <taxon>Dikarya</taxon>
        <taxon>Basidiomycota</taxon>
        <taxon>Agaricomycotina</taxon>
        <taxon>Agaricomycetes</taxon>
        <taxon>Agaricomycetidae</taxon>
        <taxon>Agaricales</taxon>
        <taxon>Tricholomatineae</taxon>
        <taxon>Lyophyllaceae</taxon>
        <taxon>Lyophyllum</taxon>
    </lineage>
</organism>
<dbReference type="SMART" id="SM00320">
    <property type="entry name" value="WD40"/>
    <property type="match status" value="4"/>
</dbReference>
<sequence>MLPSPASSPQHVLYNRTNVLSTPIQTKLSFALPTPPEDGKHRKRLNATSAQTVLKKRKLSFVDDGDAFSDDDQSGADSDVEMEDIGVLQARSQRYTPFHTRMRAVMQVPGRGRREEPSTRAILQSFVSSHKSDLFKCQSNDVNAYLTPPYACSYTQSAKRGGLPILAVATEQGTVHLVDTSKRKDWDPEPPCTTLQIHDNGIFDAKWNADDTLLATCSGDKSTHITCARTQIVTHSLRGHESTVKCVTWDPTHKELLSSGGRNGSICIWDLRVPGVKEADEAGPSVLSPVISIAGAHEDAKFKRGRRGKNVPTPRSITSLLYPETGPYGLISSGSFDGILKYWDLRLPTNTRKSKSTKPQPPANLYSSPIDPTTLNGSHRPRGIVRLCAGTGPTAGLVFGLGADCRIHTYSVPNLEALPTGYSHDKMQKNSFYVGLSLSPCGRWLAAGSGGSGTDTHGSAFLFDVDNASRPWMPRRDGVQLQSQQGEVGAIDWAEGMLATCADDGTVRVWRPDIETYRTCVERPEESRWDWSWAA</sequence>
<keyword evidence="9" id="KW-1185">Reference proteome</keyword>
<evidence type="ECO:0000313" key="8">
    <source>
        <dbReference type="EMBL" id="GLB33547.1"/>
    </source>
</evidence>
<evidence type="ECO:0000256" key="4">
    <source>
        <dbReference type="ARBA" id="ARBA00022786"/>
    </source>
</evidence>
<dbReference type="InterPro" id="IPR051865">
    <property type="entry name" value="WD-repeat_CDT2_adapter"/>
</dbReference>
<dbReference type="Pfam" id="PF00400">
    <property type="entry name" value="WD40"/>
    <property type="match status" value="4"/>
</dbReference>
<accession>A0A9P3PCX6</accession>
<evidence type="ECO:0000256" key="1">
    <source>
        <dbReference type="ARBA" id="ARBA00004906"/>
    </source>
</evidence>
<comment type="caution">
    <text evidence="8">The sequence shown here is derived from an EMBL/GenBank/DDBJ whole genome shotgun (WGS) entry which is preliminary data.</text>
</comment>
<evidence type="ECO:0000256" key="7">
    <source>
        <dbReference type="SAM" id="MobiDB-lite"/>
    </source>
</evidence>
<gene>
    <name evidence="8" type="ORF">LshimejAT787_0104310</name>
</gene>
<dbReference type="SUPFAM" id="SSF50978">
    <property type="entry name" value="WD40 repeat-like"/>
    <property type="match status" value="1"/>
</dbReference>
<dbReference type="InterPro" id="IPR001680">
    <property type="entry name" value="WD40_rpt"/>
</dbReference>
<keyword evidence="4" id="KW-0833">Ubl conjugation pathway</keyword>
<dbReference type="EMBL" id="BRPK01000001">
    <property type="protein sequence ID" value="GLB33547.1"/>
    <property type="molecule type" value="Genomic_DNA"/>
</dbReference>
<dbReference type="GO" id="GO:0030674">
    <property type="term" value="F:protein-macromolecule adaptor activity"/>
    <property type="evidence" value="ECO:0007669"/>
    <property type="project" value="TreeGrafter"/>
</dbReference>
<dbReference type="Gene3D" id="2.130.10.10">
    <property type="entry name" value="YVTN repeat-like/Quinoprotein amine dehydrogenase"/>
    <property type="match status" value="2"/>
</dbReference>
<dbReference type="AlphaFoldDB" id="A0A9P3PCX6"/>
<comment type="pathway">
    <text evidence="1">Protein modification; protein ubiquitination.</text>
</comment>
<protein>
    <submittedName>
        <fullName evidence="8">WD domain, G-beta repeat containing protein</fullName>
    </submittedName>
</protein>
<evidence type="ECO:0000256" key="5">
    <source>
        <dbReference type="ARBA" id="ARBA00038344"/>
    </source>
</evidence>